<accession>A0A385YVQ5</accession>
<proteinExistence type="predicted"/>
<dbReference type="AlphaFoldDB" id="A0A385YVQ5"/>
<evidence type="ECO:0000313" key="2">
    <source>
        <dbReference type="Proteomes" id="UP000265725"/>
    </source>
</evidence>
<gene>
    <name evidence="1" type="ORF">D3873_07625</name>
</gene>
<dbReference type="OrthoDB" id="2964549at2"/>
<evidence type="ECO:0000313" key="1">
    <source>
        <dbReference type="EMBL" id="AYC29768.1"/>
    </source>
</evidence>
<dbReference type="KEGG" id="paek:D3873_07625"/>
<dbReference type="EMBL" id="CP032418">
    <property type="protein sequence ID" value="AYC29768.1"/>
    <property type="molecule type" value="Genomic_DNA"/>
</dbReference>
<reference evidence="2" key="1">
    <citation type="submission" date="2018-09" db="EMBL/GenBank/DDBJ databases">
        <authorList>
            <person name="Zhu H."/>
        </authorList>
    </citation>
    <scope>NUCLEOTIDE SEQUENCE [LARGE SCALE GENOMIC DNA]</scope>
    <source>
        <strain evidence="2">K2R23-3</strain>
    </source>
</reference>
<evidence type="ECO:0008006" key="3">
    <source>
        <dbReference type="Google" id="ProtNLM"/>
    </source>
</evidence>
<protein>
    <recommendedName>
        <fullName evidence="3">DUF3794 domain-containing protein</fullName>
    </recommendedName>
</protein>
<sequence>MNYSFELKETCCLVPEIGEITEVVSCRIVPVTSWEKSEDAWKAKGIYHLSCEINIREAQEPSEREAGIVIEDIDFIKNGVGYFEYAIPLYVECPPSEQAPALRIEDPVVSVKENALVEIGAVVHCDYPRVSKKDLPFHRLKESYSKSFLTTYRGEKRKQETTE</sequence>
<keyword evidence="2" id="KW-1185">Reference proteome</keyword>
<organism evidence="1 2">
    <name type="scientific">Paenisporosarcina cavernae</name>
    <dbReference type="NCBI Taxonomy" id="2320858"/>
    <lineage>
        <taxon>Bacteria</taxon>
        <taxon>Bacillati</taxon>
        <taxon>Bacillota</taxon>
        <taxon>Bacilli</taxon>
        <taxon>Bacillales</taxon>
        <taxon>Caryophanaceae</taxon>
        <taxon>Paenisporosarcina</taxon>
    </lineage>
</organism>
<dbReference type="RefSeq" id="WP_119883506.1">
    <property type="nucleotide sequence ID" value="NZ_CP032418.1"/>
</dbReference>
<name>A0A385YVQ5_9BACL</name>
<dbReference type="Proteomes" id="UP000265725">
    <property type="component" value="Chromosome"/>
</dbReference>